<accession>A0A6J7MQL4</accession>
<dbReference type="AlphaFoldDB" id="A0A6J7MQL4"/>
<dbReference type="EMBL" id="CAFBOG010000098">
    <property type="protein sequence ID" value="CAB4983056.1"/>
    <property type="molecule type" value="Genomic_DNA"/>
</dbReference>
<evidence type="ECO:0000313" key="1">
    <source>
        <dbReference type="EMBL" id="CAB4983056.1"/>
    </source>
</evidence>
<proteinExistence type="predicted"/>
<reference evidence="1" key="1">
    <citation type="submission" date="2020-05" db="EMBL/GenBank/DDBJ databases">
        <authorList>
            <person name="Chiriac C."/>
            <person name="Salcher M."/>
            <person name="Ghai R."/>
            <person name="Kavagutti S V."/>
        </authorList>
    </citation>
    <scope>NUCLEOTIDE SEQUENCE</scope>
</reference>
<protein>
    <submittedName>
        <fullName evidence="1">Unannotated protein</fullName>
    </submittedName>
</protein>
<gene>
    <name evidence="1" type="ORF">UFOPK3914_01130</name>
</gene>
<organism evidence="1">
    <name type="scientific">freshwater metagenome</name>
    <dbReference type="NCBI Taxonomy" id="449393"/>
    <lineage>
        <taxon>unclassified sequences</taxon>
        <taxon>metagenomes</taxon>
        <taxon>ecological metagenomes</taxon>
    </lineage>
</organism>
<name>A0A6J7MQL4_9ZZZZ</name>
<sequence length="203" mass="23818">MESPTCFEIARLSLFESMRKTHLERWPCWWNARHEWGYQIRRGLRLPSSLKAWGRRSVSDWPEPLKQMVASPPETLWGIQSASRLAFSPALLVGLLDREPELVERKPIQLRELVFRPRVDPLKTATHKLRGTLGTNRSRGLLHQSALRSGGRRRPLDQLHLQEESATLLRAHPLRKSLFRIRQCDEQTLRQRRRPHCRNCARS</sequence>